<reference evidence="2 3" key="1">
    <citation type="journal article" date="2024" name="BMC Genomics">
        <title>De novo assembly and annotation of Popillia japonica's genome with initial clues to its potential as an invasive pest.</title>
        <authorList>
            <person name="Cucini C."/>
            <person name="Boschi S."/>
            <person name="Funari R."/>
            <person name="Cardaioli E."/>
            <person name="Iannotti N."/>
            <person name="Marturano G."/>
            <person name="Paoli F."/>
            <person name="Bruttini M."/>
            <person name="Carapelli A."/>
            <person name="Frati F."/>
            <person name="Nardi F."/>
        </authorList>
    </citation>
    <scope>NUCLEOTIDE SEQUENCE [LARGE SCALE GENOMIC DNA]</scope>
    <source>
        <strain evidence="2">DMR45628</strain>
    </source>
</reference>
<gene>
    <name evidence="2" type="ORF">QE152_g22406</name>
</gene>
<comment type="caution">
    <text evidence="2">The sequence shown here is derived from an EMBL/GenBank/DDBJ whole genome shotgun (WGS) entry which is preliminary data.</text>
</comment>
<evidence type="ECO:0000256" key="1">
    <source>
        <dbReference type="SAM" id="MobiDB-lite"/>
    </source>
</evidence>
<name>A0AAW1KL50_POPJA</name>
<keyword evidence="3" id="KW-1185">Reference proteome</keyword>
<dbReference type="AlphaFoldDB" id="A0AAW1KL50"/>
<organism evidence="2 3">
    <name type="scientific">Popillia japonica</name>
    <name type="common">Japanese beetle</name>
    <dbReference type="NCBI Taxonomy" id="7064"/>
    <lineage>
        <taxon>Eukaryota</taxon>
        <taxon>Metazoa</taxon>
        <taxon>Ecdysozoa</taxon>
        <taxon>Arthropoda</taxon>
        <taxon>Hexapoda</taxon>
        <taxon>Insecta</taxon>
        <taxon>Pterygota</taxon>
        <taxon>Neoptera</taxon>
        <taxon>Endopterygota</taxon>
        <taxon>Coleoptera</taxon>
        <taxon>Polyphaga</taxon>
        <taxon>Scarabaeiformia</taxon>
        <taxon>Scarabaeidae</taxon>
        <taxon>Rutelinae</taxon>
        <taxon>Popillia</taxon>
    </lineage>
</organism>
<accession>A0AAW1KL50</accession>
<evidence type="ECO:0000313" key="3">
    <source>
        <dbReference type="Proteomes" id="UP001458880"/>
    </source>
</evidence>
<protein>
    <submittedName>
        <fullName evidence="2">Uncharacterized protein</fullName>
    </submittedName>
</protein>
<dbReference type="EMBL" id="JASPKY010000215">
    <property type="protein sequence ID" value="KAK9719885.1"/>
    <property type="molecule type" value="Genomic_DNA"/>
</dbReference>
<dbReference type="Proteomes" id="UP001458880">
    <property type="component" value="Unassembled WGS sequence"/>
</dbReference>
<sequence length="287" mass="33305">MFHGDNNPTATSSDKQHFHNKFYIANRKISGELSSPKLNYPTARCENGHTQLDEQSQPLLSSDANDIFAYRFDVDNHEANTVEYMSIRSDDTCTDIEESSTADSCITCSEIGPLPPRRSSSRCGLDEKEDLDIAALILCHIRRMKYDLDCHLKEDISSLRIINEKIETLQRKLIALKQQQTQREVVDFNEYYKPEVDVRFLKRTNKKKRKKNVRRIDKKQTLKNGGLDCIVDKRTSEIWTKRKSCKREMHDVDDTLKQTSKHKRKRNSAKDKFLQKSSLPSCDKDCP</sequence>
<evidence type="ECO:0000313" key="2">
    <source>
        <dbReference type="EMBL" id="KAK9719885.1"/>
    </source>
</evidence>
<feature type="region of interest" description="Disordered" evidence="1">
    <location>
        <begin position="251"/>
        <end position="287"/>
    </location>
</feature>
<proteinExistence type="predicted"/>